<evidence type="ECO:0000313" key="3">
    <source>
        <dbReference type="Proteomes" id="UP000034680"/>
    </source>
</evidence>
<comment type="caution">
    <text evidence="2">The sequence shown here is derived from an EMBL/GenBank/DDBJ whole genome shotgun (WGS) entry which is preliminary data.</text>
</comment>
<sequence>MHPSNVLVAFAAPFLGLAQAKPLHPQSDITVHFYNGYGEEYVEKVWPDGDEHWFNEGEDSWKKDFKVKYIKYYSSKGDVAIRCLPTESYFPWNSLKIKNFVRLPDEYGFKVHGFYLEKPQPVEVIRCDIP</sequence>
<feature type="signal peptide" evidence="1">
    <location>
        <begin position="1"/>
        <end position="20"/>
    </location>
</feature>
<dbReference type="Proteomes" id="UP000034680">
    <property type="component" value="Unassembled WGS sequence"/>
</dbReference>
<name>A0A0G2FKR3_9PEZI</name>
<dbReference type="OrthoDB" id="5174695at2759"/>
<evidence type="ECO:0000256" key="1">
    <source>
        <dbReference type="SAM" id="SignalP"/>
    </source>
</evidence>
<keyword evidence="3" id="KW-1185">Reference proteome</keyword>
<keyword evidence="1" id="KW-0732">Signal</keyword>
<reference evidence="2 3" key="2">
    <citation type="submission" date="2015-05" db="EMBL/GenBank/DDBJ databases">
        <authorList>
            <person name="Morales-Cruz A."/>
            <person name="Amrine K.C."/>
            <person name="Cantu D."/>
        </authorList>
    </citation>
    <scope>NUCLEOTIDE SEQUENCE [LARGE SCALE GENOMIC DNA]</scope>
    <source>
        <strain evidence="2">DA912</strain>
    </source>
</reference>
<gene>
    <name evidence="2" type="ORF">UCDDA912_g05359</name>
</gene>
<dbReference type="EMBL" id="LCUC01000192">
    <property type="protein sequence ID" value="KKY34659.1"/>
    <property type="molecule type" value="Genomic_DNA"/>
</dbReference>
<proteinExistence type="predicted"/>
<protein>
    <submittedName>
        <fullName evidence="2">Uncharacterized protein</fullName>
    </submittedName>
</protein>
<organism evidence="2 3">
    <name type="scientific">Diaporthe ampelina</name>
    <dbReference type="NCBI Taxonomy" id="1214573"/>
    <lineage>
        <taxon>Eukaryota</taxon>
        <taxon>Fungi</taxon>
        <taxon>Dikarya</taxon>
        <taxon>Ascomycota</taxon>
        <taxon>Pezizomycotina</taxon>
        <taxon>Sordariomycetes</taxon>
        <taxon>Sordariomycetidae</taxon>
        <taxon>Diaporthales</taxon>
        <taxon>Diaporthaceae</taxon>
        <taxon>Diaporthe</taxon>
    </lineage>
</organism>
<accession>A0A0G2FKR3</accession>
<feature type="chain" id="PRO_5002544162" evidence="1">
    <location>
        <begin position="21"/>
        <end position="130"/>
    </location>
</feature>
<evidence type="ECO:0000313" key="2">
    <source>
        <dbReference type="EMBL" id="KKY34659.1"/>
    </source>
</evidence>
<dbReference type="AlphaFoldDB" id="A0A0G2FKR3"/>
<reference evidence="2 3" key="1">
    <citation type="submission" date="2015-05" db="EMBL/GenBank/DDBJ databases">
        <title>Distinctive expansion of gene families associated with plant cell wall degradation and secondary metabolism in the genomes of grapevine trunk pathogens.</title>
        <authorList>
            <person name="Lawrence D.P."/>
            <person name="Travadon R."/>
            <person name="Rolshausen P.E."/>
            <person name="Baumgartner K."/>
        </authorList>
    </citation>
    <scope>NUCLEOTIDE SEQUENCE [LARGE SCALE GENOMIC DNA]</scope>
    <source>
        <strain evidence="2">DA912</strain>
    </source>
</reference>